<dbReference type="GO" id="GO:0070009">
    <property type="term" value="F:serine-type aminopeptidase activity"/>
    <property type="evidence" value="ECO:0007669"/>
    <property type="project" value="UniProtKB-UniRule"/>
</dbReference>
<dbReference type="Pfam" id="PF10459">
    <property type="entry name" value="Peptidase_S46"/>
    <property type="match status" value="1"/>
</dbReference>
<keyword evidence="3 6" id="KW-0645">Protease</keyword>
<sequence>MTLRLSPLAAALALAALPAAHALEGMWLPEQLPQLRKALQPEGWAGANLAALGNRAQAPVAAVVSLGGCSASFVSPQGLVVTNHHCAYGSIQHNSTPQRDLLRNGFLAERFEDELPASPTARIYVNVEAREVTGEVLTPATQALSGAARLKAIEAAHKHLVAGCEQDAGHRCQVAVSYGGARHELVKMLEIRDVRLVHAPADMVGRFGGDTDNWIWPRHTGDYSFYRAYVGPDGKPADFNPANKPYQPAHHLKLAQQPLKEGDPVMVAGYPGRTSRLRLPSEMAFAFDVQRPQQIAAYGARIDLLQRLTRGQREAELRVAPTVAGLSNAHKNWEGQQASFERSGDLVARKTAEWAPVRAWVEADPQRQARWSSAFSAIDELLQMQHLHDLQSFWMEQTTPAVLNQARTLYRAAQQRALPDAEREPGFQARDAARHQAALRTFERRYDAATDLAVARQFLEGALANPSELLPAPFIAALGLEPGTKGPAIQARLQALNESSALARGGNREAWLTRPAADFEASDDPWIRAAVALAPFDAERRRSQRERAGAIDQARTQVMQARLAHAQATGQALAPDANGTLRLSFGQVKGRPGVDGSRWEAFTTLRGILDKHQGKGDFDAPAAQREAIRAGRFDRFAAPELRSVPVNFLATLDTTGGNSGSAVLNAKGELVGLLFDGTLDGVIAEWSFDPTRVRSICVDARYMLWQMTVVDKAQRLLREMGV</sequence>
<dbReference type="GO" id="GO:0043171">
    <property type="term" value="P:peptide catabolic process"/>
    <property type="evidence" value="ECO:0007669"/>
    <property type="project" value="UniProtKB-UniRule"/>
</dbReference>
<keyword evidence="2 6" id="KW-0031">Aminopeptidase</keyword>
<dbReference type="EMBL" id="JAEDAL010000001">
    <property type="protein sequence ID" value="MBH9552002.1"/>
    <property type="molecule type" value="Genomic_DNA"/>
</dbReference>
<evidence type="ECO:0000256" key="2">
    <source>
        <dbReference type="ARBA" id="ARBA00022438"/>
    </source>
</evidence>
<evidence type="ECO:0000256" key="6">
    <source>
        <dbReference type="RuleBase" id="RU366067"/>
    </source>
</evidence>
<evidence type="ECO:0000256" key="5">
    <source>
        <dbReference type="ARBA" id="ARBA00022801"/>
    </source>
</evidence>
<comment type="similarity">
    <text evidence="1 6">Belongs to the peptidase S46 family.</text>
</comment>
<dbReference type="GO" id="GO:0008239">
    <property type="term" value="F:dipeptidyl-peptidase activity"/>
    <property type="evidence" value="ECO:0007669"/>
    <property type="project" value="UniProtKB-UniRule"/>
</dbReference>
<dbReference type="GO" id="GO:0006508">
    <property type="term" value="P:proteolysis"/>
    <property type="evidence" value="ECO:0007669"/>
    <property type="project" value="UniProtKB-KW"/>
</dbReference>
<evidence type="ECO:0000256" key="3">
    <source>
        <dbReference type="ARBA" id="ARBA00022670"/>
    </source>
</evidence>
<keyword evidence="8" id="KW-1185">Reference proteome</keyword>
<dbReference type="InterPro" id="IPR019500">
    <property type="entry name" value="Pep_S46"/>
</dbReference>
<organism evidence="7 8">
    <name type="scientific">Inhella gelatinilytica</name>
    <dbReference type="NCBI Taxonomy" id="2795030"/>
    <lineage>
        <taxon>Bacteria</taxon>
        <taxon>Pseudomonadati</taxon>
        <taxon>Pseudomonadota</taxon>
        <taxon>Betaproteobacteria</taxon>
        <taxon>Burkholderiales</taxon>
        <taxon>Sphaerotilaceae</taxon>
        <taxon>Inhella</taxon>
    </lineage>
</organism>
<dbReference type="PANTHER" id="PTHR38469:SF1">
    <property type="entry name" value="PERIPLASMIC PEPTIDASE SUBFAMILY S1B"/>
    <property type="match status" value="1"/>
</dbReference>
<dbReference type="EC" id="3.4.14.-" evidence="6"/>
<evidence type="ECO:0000256" key="4">
    <source>
        <dbReference type="ARBA" id="ARBA00022729"/>
    </source>
</evidence>
<keyword evidence="5 6" id="KW-0378">Hydrolase</keyword>
<dbReference type="RefSeq" id="WP_198099587.1">
    <property type="nucleotide sequence ID" value="NZ_JAEDAL010000001.1"/>
</dbReference>
<dbReference type="Proteomes" id="UP000620139">
    <property type="component" value="Unassembled WGS sequence"/>
</dbReference>
<dbReference type="PANTHER" id="PTHR38469">
    <property type="entry name" value="PERIPLASMIC PEPTIDASE SUBFAMILY S1B"/>
    <property type="match status" value="1"/>
</dbReference>
<dbReference type="InterPro" id="IPR043504">
    <property type="entry name" value="Peptidase_S1_PA_chymotrypsin"/>
</dbReference>
<dbReference type="SUPFAM" id="SSF50494">
    <property type="entry name" value="Trypsin-like serine proteases"/>
    <property type="match status" value="1"/>
</dbReference>
<reference evidence="7" key="1">
    <citation type="submission" date="2020-12" db="EMBL/GenBank/DDBJ databases">
        <title>The genome sequence of Inhella sp. 4Y17.</title>
        <authorList>
            <person name="Liu Y."/>
        </authorList>
    </citation>
    <scope>NUCLEOTIDE SEQUENCE</scope>
    <source>
        <strain evidence="7">4Y10</strain>
    </source>
</reference>
<gene>
    <name evidence="7" type="ORF">I7X43_03975</name>
</gene>
<keyword evidence="4 6" id="KW-0732">Signal</keyword>
<protein>
    <recommendedName>
        <fullName evidence="6">Dipeptidyl-peptidase</fullName>
        <ecNumber evidence="6">3.4.14.-</ecNumber>
    </recommendedName>
</protein>
<evidence type="ECO:0000313" key="8">
    <source>
        <dbReference type="Proteomes" id="UP000620139"/>
    </source>
</evidence>
<comment type="caution">
    <text evidence="7">The sequence shown here is derived from an EMBL/GenBank/DDBJ whole genome shotgun (WGS) entry which is preliminary data.</text>
</comment>
<dbReference type="InterPro" id="IPR009003">
    <property type="entry name" value="Peptidase_S1_PA"/>
</dbReference>
<dbReference type="Gene3D" id="2.40.10.10">
    <property type="entry name" value="Trypsin-like serine proteases"/>
    <property type="match status" value="1"/>
</dbReference>
<dbReference type="AlphaFoldDB" id="A0A931NCH0"/>
<name>A0A931NCH0_9BURK</name>
<evidence type="ECO:0000256" key="1">
    <source>
        <dbReference type="ARBA" id="ARBA00010491"/>
    </source>
</evidence>
<feature type="signal peptide" evidence="6">
    <location>
        <begin position="1"/>
        <end position="22"/>
    </location>
</feature>
<proteinExistence type="inferred from homology"/>
<feature type="chain" id="PRO_5038154497" description="Dipeptidyl-peptidase" evidence="6">
    <location>
        <begin position="23"/>
        <end position="722"/>
    </location>
</feature>
<evidence type="ECO:0000313" key="7">
    <source>
        <dbReference type="EMBL" id="MBH9552002.1"/>
    </source>
</evidence>
<comment type="function">
    <text evidence="6">Catalyzes the removal of dipeptides from the N-terminus of oligopeptides.</text>
</comment>
<accession>A0A931NCH0</accession>
<keyword evidence="6" id="KW-0720">Serine protease</keyword>